<dbReference type="Proteomes" id="UP000011885">
    <property type="component" value="Unassembled WGS sequence"/>
</dbReference>
<dbReference type="AlphaFoldDB" id="M5U5D2"/>
<dbReference type="OrthoDB" id="9795644at2"/>
<dbReference type="InterPro" id="IPR007436">
    <property type="entry name" value="DUF485"/>
</dbReference>
<dbReference type="PATRIC" id="fig|1263870.3.peg.2039"/>
<sequence>MSEQPDSPLDAEATQKASRLGLTLFFIYTLVYLGFVLLNAFAADTMDTVVVAGLNLAIVYGFGLIIVAIVMAFIYGFASRTDNAVAAPTSSDHGSTTDGTEGSAK</sequence>
<dbReference type="RefSeq" id="WP_008676798.1">
    <property type="nucleotide sequence ID" value="NZ_ANOH01000135.1"/>
</dbReference>
<dbReference type="EMBL" id="ANOH01000135">
    <property type="protein sequence ID" value="EMI56650.1"/>
    <property type="molecule type" value="Genomic_DNA"/>
</dbReference>
<name>M5U5D2_9BACT</name>
<keyword evidence="2" id="KW-0812">Transmembrane</keyword>
<evidence type="ECO:0000313" key="4">
    <source>
        <dbReference type="Proteomes" id="UP000011885"/>
    </source>
</evidence>
<feature type="region of interest" description="Disordered" evidence="1">
    <location>
        <begin position="85"/>
        <end position="105"/>
    </location>
</feature>
<evidence type="ECO:0000313" key="3">
    <source>
        <dbReference type="EMBL" id="EMI56650.1"/>
    </source>
</evidence>
<keyword evidence="2" id="KW-1133">Transmembrane helix</keyword>
<comment type="caution">
    <text evidence="3">The sequence shown here is derived from an EMBL/GenBank/DDBJ whole genome shotgun (WGS) entry which is preliminary data.</text>
</comment>
<feature type="compositionally biased region" description="Low complexity" evidence="1">
    <location>
        <begin position="89"/>
        <end position="105"/>
    </location>
</feature>
<protein>
    <submittedName>
        <fullName evidence="3">Membrane protein containing DUF485</fullName>
    </submittedName>
</protein>
<feature type="transmembrane region" description="Helical" evidence="2">
    <location>
        <begin position="20"/>
        <end position="42"/>
    </location>
</feature>
<keyword evidence="2" id="KW-0472">Membrane</keyword>
<feature type="transmembrane region" description="Helical" evidence="2">
    <location>
        <begin position="54"/>
        <end position="78"/>
    </location>
</feature>
<dbReference type="Pfam" id="PF04341">
    <property type="entry name" value="DUF485"/>
    <property type="match status" value="1"/>
</dbReference>
<organism evidence="3 4">
    <name type="scientific">Rhodopirellula sallentina SM41</name>
    <dbReference type="NCBI Taxonomy" id="1263870"/>
    <lineage>
        <taxon>Bacteria</taxon>
        <taxon>Pseudomonadati</taxon>
        <taxon>Planctomycetota</taxon>
        <taxon>Planctomycetia</taxon>
        <taxon>Pirellulales</taxon>
        <taxon>Pirellulaceae</taxon>
        <taxon>Rhodopirellula</taxon>
    </lineage>
</organism>
<keyword evidence="4" id="KW-1185">Reference proteome</keyword>
<reference evidence="3 4" key="1">
    <citation type="journal article" date="2013" name="Mar. Genomics">
        <title>Expression of sulfatases in Rhodopirellula baltica and the diversity of sulfatases in the genus Rhodopirellula.</title>
        <authorList>
            <person name="Wegner C.E."/>
            <person name="Richter-Heitmann T."/>
            <person name="Klindworth A."/>
            <person name="Klockow C."/>
            <person name="Richter M."/>
            <person name="Achstetter T."/>
            <person name="Glockner F.O."/>
            <person name="Harder J."/>
        </authorList>
    </citation>
    <scope>NUCLEOTIDE SEQUENCE [LARGE SCALE GENOMIC DNA]</scope>
    <source>
        <strain evidence="3 4">SM41</strain>
    </source>
</reference>
<evidence type="ECO:0000256" key="2">
    <source>
        <dbReference type="SAM" id="Phobius"/>
    </source>
</evidence>
<gene>
    <name evidence="3" type="ORF">RSSM_01909</name>
</gene>
<accession>M5U5D2</accession>
<proteinExistence type="predicted"/>
<evidence type="ECO:0000256" key="1">
    <source>
        <dbReference type="SAM" id="MobiDB-lite"/>
    </source>
</evidence>